<dbReference type="InterPro" id="IPR045060">
    <property type="entry name" value="Phe-tRNA-ligase_IIc_bsu"/>
</dbReference>
<keyword evidence="11 16" id="KW-0694">RNA-binding</keyword>
<evidence type="ECO:0000259" key="18">
    <source>
        <dbReference type="PROSITE" id="PS51447"/>
    </source>
</evidence>
<evidence type="ECO:0000256" key="5">
    <source>
        <dbReference type="ARBA" id="ARBA00022555"/>
    </source>
</evidence>
<dbReference type="InterPro" id="IPR045864">
    <property type="entry name" value="aa-tRNA-synth_II/BPL/LPL"/>
</dbReference>
<dbReference type="SMART" id="SM00873">
    <property type="entry name" value="B3_4"/>
    <property type="match status" value="1"/>
</dbReference>
<dbReference type="RefSeq" id="WP_280942357.1">
    <property type="nucleotide sequence ID" value="NZ_JARYGX010000018.1"/>
</dbReference>
<dbReference type="SUPFAM" id="SSF50249">
    <property type="entry name" value="Nucleic acid-binding proteins"/>
    <property type="match status" value="1"/>
</dbReference>
<evidence type="ECO:0000256" key="10">
    <source>
        <dbReference type="ARBA" id="ARBA00022842"/>
    </source>
</evidence>
<keyword evidence="7 15" id="KW-0479">Metal-binding</keyword>
<dbReference type="Gene3D" id="3.30.930.10">
    <property type="entry name" value="Bira Bifunctional Protein, Domain 2"/>
    <property type="match status" value="1"/>
</dbReference>
<comment type="subunit">
    <text evidence="3 15">Tetramer of two alpha and two beta subunits.</text>
</comment>
<sequence length="795" mass="84328">MKFSENWLRQHVPTDATRERLAEVLTAIGLEVEDVAPLGEALDGVVVARIVSAERHPEADRLQVCQVDAGQGEPLQIVCGAPNARAGLVAPLATIGTRIGELTIKAAKLRGVESNGMLCSAKELGIDADASGLLELPGDAPVGAPLAGYLGLPDASIEIKLTPNRADCFSVRGIAFDVAAATGGEVTPFEASPVPAVIEAALPVELHAGADAPRYLGRVIEGVDAATPTPVWMAERLRRSGVRPVSLLVDVTQYVMLELGQPMHAFDRDLLHGPVGVRRARAGETLKLLDGRDVALDDEFLAITDADRVVALAGVMGGFDTRVTDATRNVFLESAHFAPAAIIGRSRRLGMHTDAAHRFERGVDPALPRAAIELATRLVLDAAGGQPGPVVEASLEAHLPQPQPIALRRARLARVLGLGVPDAEVARILRALGMEVSATDAGWRVLPPSRRFDIAIEEDLIEEVARIHGYDAIPTTLPGGASRIAVPSETRVGEDELRAQMVARGYFEAVNFAFVDQSLLQAWQADAGGVALANPLSAELGVMRTRLLPGLVAAAARNLARQQSRVRLFELGKVFDLAAQGEAPVETARLAAVIQGGAQAEQWGASARPADFHDLKGDLESLAACAGARLEFRPASAPHGHPGRSAEVVRVDGEGPVTLGWIGELHPRLVRSLDLEGTLLAFELDLEPLRRRSVPRAAALSRFPSVRRDLAFVAPEGVPWAALEASIRQAAGPLLAELRLFDRYVGKGVDPGFRSLATGLILQDNSRTLTESDVDVVVAAVIAALQQEHGARIRG</sequence>
<dbReference type="InterPro" id="IPR009061">
    <property type="entry name" value="DNA-bd_dom_put_sf"/>
</dbReference>
<comment type="catalytic activity">
    <reaction evidence="14 15">
        <text>tRNA(Phe) + L-phenylalanine + ATP = L-phenylalanyl-tRNA(Phe) + AMP + diphosphate + H(+)</text>
        <dbReference type="Rhea" id="RHEA:19413"/>
        <dbReference type="Rhea" id="RHEA-COMP:9668"/>
        <dbReference type="Rhea" id="RHEA-COMP:9699"/>
        <dbReference type="ChEBI" id="CHEBI:15378"/>
        <dbReference type="ChEBI" id="CHEBI:30616"/>
        <dbReference type="ChEBI" id="CHEBI:33019"/>
        <dbReference type="ChEBI" id="CHEBI:58095"/>
        <dbReference type="ChEBI" id="CHEBI:78442"/>
        <dbReference type="ChEBI" id="CHEBI:78531"/>
        <dbReference type="ChEBI" id="CHEBI:456215"/>
        <dbReference type="EC" id="6.1.1.20"/>
    </reaction>
</comment>
<dbReference type="CDD" id="cd02796">
    <property type="entry name" value="tRNA_bind_bactPheRS"/>
    <property type="match status" value="1"/>
</dbReference>
<dbReference type="Gene3D" id="3.30.70.380">
    <property type="entry name" value="Ferrodoxin-fold anticodon-binding domain"/>
    <property type="match status" value="1"/>
</dbReference>
<dbReference type="CDD" id="cd00769">
    <property type="entry name" value="PheRS_beta_core"/>
    <property type="match status" value="1"/>
</dbReference>
<comment type="similarity">
    <text evidence="2 15">Belongs to the phenylalanyl-tRNA synthetase beta subunit family. Type 1 subfamily.</text>
</comment>
<evidence type="ECO:0000256" key="12">
    <source>
        <dbReference type="ARBA" id="ARBA00022917"/>
    </source>
</evidence>
<dbReference type="EMBL" id="JARYGX010000018">
    <property type="protein sequence ID" value="MDH7453144.1"/>
    <property type="molecule type" value="Genomic_DNA"/>
</dbReference>
<dbReference type="EC" id="6.1.1.20" evidence="15"/>
<evidence type="ECO:0000256" key="1">
    <source>
        <dbReference type="ARBA" id="ARBA00004496"/>
    </source>
</evidence>
<evidence type="ECO:0000256" key="8">
    <source>
        <dbReference type="ARBA" id="ARBA00022741"/>
    </source>
</evidence>
<dbReference type="InterPro" id="IPR033714">
    <property type="entry name" value="tRNA_bind_bactPheRS"/>
</dbReference>
<dbReference type="SUPFAM" id="SSF54991">
    <property type="entry name" value="Anticodon-binding domain of PheRS"/>
    <property type="match status" value="1"/>
</dbReference>
<dbReference type="SUPFAM" id="SSF46955">
    <property type="entry name" value="Putative DNA-binding domain"/>
    <property type="match status" value="1"/>
</dbReference>
<evidence type="ECO:0000256" key="6">
    <source>
        <dbReference type="ARBA" id="ARBA00022598"/>
    </source>
</evidence>
<evidence type="ECO:0000256" key="2">
    <source>
        <dbReference type="ARBA" id="ARBA00008653"/>
    </source>
</evidence>
<dbReference type="GO" id="GO:0004826">
    <property type="term" value="F:phenylalanine-tRNA ligase activity"/>
    <property type="evidence" value="ECO:0007669"/>
    <property type="project" value="UniProtKB-EC"/>
</dbReference>
<name>A0ABT6MRS6_9GAMM</name>
<dbReference type="InterPro" id="IPR036690">
    <property type="entry name" value="Fdx_antiC-bd_sf"/>
</dbReference>
<evidence type="ECO:0000256" key="9">
    <source>
        <dbReference type="ARBA" id="ARBA00022840"/>
    </source>
</evidence>
<evidence type="ECO:0000259" key="17">
    <source>
        <dbReference type="PROSITE" id="PS50886"/>
    </source>
</evidence>
<dbReference type="InterPro" id="IPR041616">
    <property type="entry name" value="PheRS_beta_core"/>
</dbReference>
<dbReference type="HAMAP" id="MF_00283">
    <property type="entry name" value="Phe_tRNA_synth_beta1"/>
    <property type="match status" value="1"/>
</dbReference>
<dbReference type="Pfam" id="PF01588">
    <property type="entry name" value="tRNA_bind"/>
    <property type="match status" value="1"/>
</dbReference>
<dbReference type="InterPro" id="IPR005147">
    <property type="entry name" value="tRNA_synthase_B5-dom"/>
</dbReference>
<dbReference type="PROSITE" id="PS51447">
    <property type="entry name" value="FDX_ACB"/>
    <property type="match status" value="1"/>
</dbReference>
<dbReference type="SMART" id="SM00874">
    <property type="entry name" value="B5"/>
    <property type="match status" value="1"/>
</dbReference>
<comment type="caution">
    <text evidence="20">The sequence shown here is derived from an EMBL/GenBank/DDBJ whole genome shotgun (WGS) entry which is preliminary data.</text>
</comment>
<keyword evidence="10 15" id="KW-0460">Magnesium</keyword>
<feature type="binding site" evidence="15">
    <location>
        <position position="463"/>
    </location>
    <ligand>
        <name>Mg(2+)</name>
        <dbReference type="ChEBI" id="CHEBI:18420"/>
        <note>shared with alpha subunit</note>
    </ligand>
</feature>
<dbReference type="InterPro" id="IPR002547">
    <property type="entry name" value="tRNA-bd_dom"/>
</dbReference>
<dbReference type="SMART" id="SM00896">
    <property type="entry name" value="FDX-ACB"/>
    <property type="match status" value="1"/>
</dbReference>
<dbReference type="InterPro" id="IPR005146">
    <property type="entry name" value="B3/B4_tRNA-bd"/>
</dbReference>
<feature type="domain" description="TRNA-binding" evidence="17">
    <location>
        <begin position="39"/>
        <end position="147"/>
    </location>
</feature>
<evidence type="ECO:0000256" key="13">
    <source>
        <dbReference type="ARBA" id="ARBA00023146"/>
    </source>
</evidence>
<gene>
    <name evidence="15 20" type="primary">pheT</name>
    <name evidence="20" type="ORF">QF205_08685</name>
</gene>
<dbReference type="InterPro" id="IPR012340">
    <property type="entry name" value="NA-bd_OB-fold"/>
</dbReference>
<dbReference type="PANTHER" id="PTHR10947:SF0">
    <property type="entry name" value="PHENYLALANINE--TRNA LIGASE BETA SUBUNIT"/>
    <property type="match status" value="1"/>
</dbReference>
<dbReference type="Pfam" id="PF17759">
    <property type="entry name" value="tRNA_synthFbeta"/>
    <property type="match status" value="1"/>
</dbReference>
<feature type="domain" description="B5" evidence="19">
    <location>
        <begin position="400"/>
        <end position="475"/>
    </location>
</feature>
<evidence type="ECO:0000259" key="19">
    <source>
        <dbReference type="PROSITE" id="PS51483"/>
    </source>
</evidence>
<feature type="binding site" evidence="15">
    <location>
        <position position="453"/>
    </location>
    <ligand>
        <name>Mg(2+)</name>
        <dbReference type="ChEBI" id="CHEBI:18420"/>
        <note>shared with alpha subunit</note>
    </ligand>
</feature>
<dbReference type="Proteomes" id="UP001160550">
    <property type="component" value="Unassembled WGS sequence"/>
</dbReference>
<feature type="binding site" evidence="15">
    <location>
        <position position="459"/>
    </location>
    <ligand>
        <name>Mg(2+)</name>
        <dbReference type="ChEBI" id="CHEBI:18420"/>
        <note>shared with alpha subunit</note>
    </ligand>
</feature>
<keyword evidence="12 15" id="KW-0648">Protein biosynthesis</keyword>
<organism evidence="20 21">
    <name type="scientific">Luteimonas composti</name>
    <dbReference type="NCBI Taxonomy" id="398257"/>
    <lineage>
        <taxon>Bacteria</taxon>
        <taxon>Pseudomonadati</taxon>
        <taxon>Pseudomonadota</taxon>
        <taxon>Gammaproteobacteria</taxon>
        <taxon>Lysobacterales</taxon>
        <taxon>Lysobacteraceae</taxon>
        <taxon>Luteimonas</taxon>
    </lineage>
</organism>
<keyword evidence="13 15" id="KW-0030">Aminoacyl-tRNA synthetase</keyword>
<evidence type="ECO:0000256" key="3">
    <source>
        <dbReference type="ARBA" id="ARBA00011209"/>
    </source>
</evidence>
<comment type="subcellular location">
    <subcellularLocation>
        <location evidence="1 15">Cytoplasm</location>
    </subcellularLocation>
</comment>
<dbReference type="Gene3D" id="2.40.50.140">
    <property type="entry name" value="Nucleic acid-binding proteins"/>
    <property type="match status" value="1"/>
</dbReference>
<keyword evidence="5 16" id="KW-0820">tRNA-binding</keyword>
<reference evidence="20" key="1">
    <citation type="journal article" date="2007" name="Int. J. Syst. Evol. Microbiol.">
        <title>Luteimonas composti sp. nov., a moderately thermophilic bacterium isolated from food waste.</title>
        <authorList>
            <person name="Young C.C."/>
            <person name="Kampfer P."/>
            <person name="Chen W.M."/>
            <person name="Yen W.S."/>
            <person name="Arun A.B."/>
            <person name="Lai W.A."/>
            <person name="Shen F.T."/>
            <person name="Rekha P.D."/>
            <person name="Lin K.Y."/>
            <person name="Chou J.H."/>
        </authorList>
    </citation>
    <scope>NUCLEOTIDE SEQUENCE</scope>
    <source>
        <strain evidence="20">CC-YY355</strain>
    </source>
</reference>
<proteinExistence type="inferred from homology"/>
<dbReference type="PROSITE" id="PS50886">
    <property type="entry name" value="TRBD"/>
    <property type="match status" value="1"/>
</dbReference>
<keyword evidence="4 15" id="KW-0963">Cytoplasm</keyword>
<dbReference type="NCBIfam" id="NF045760">
    <property type="entry name" value="YtpR"/>
    <property type="match status" value="1"/>
</dbReference>
<feature type="domain" description="FDX-ACB" evidence="18">
    <location>
        <begin position="701"/>
        <end position="794"/>
    </location>
</feature>
<comment type="cofactor">
    <cofactor evidence="15">
        <name>Mg(2+)</name>
        <dbReference type="ChEBI" id="CHEBI:18420"/>
    </cofactor>
    <text evidence="15">Binds 2 magnesium ions per tetramer.</text>
</comment>
<dbReference type="InterPro" id="IPR004532">
    <property type="entry name" value="Phe-tRNA-ligase_IIc_bsu_bact"/>
</dbReference>
<keyword evidence="6 15" id="KW-0436">Ligase</keyword>
<keyword evidence="8 15" id="KW-0547">Nucleotide-binding</keyword>
<keyword evidence="9 15" id="KW-0067">ATP-binding</keyword>
<evidence type="ECO:0000256" key="15">
    <source>
        <dbReference type="HAMAP-Rule" id="MF_00283"/>
    </source>
</evidence>
<evidence type="ECO:0000256" key="14">
    <source>
        <dbReference type="ARBA" id="ARBA00049255"/>
    </source>
</evidence>
<dbReference type="InterPro" id="IPR005121">
    <property type="entry name" value="Fdx_antiC-bd"/>
</dbReference>
<evidence type="ECO:0000256" key="4">
    <source>
        <dbReference type="ARBA" id="ARBA00022490"/>
    </source>
</evidence>
<dbReference type="Gene3D" id="3.30.56.10">
    <property type="match status" value="2"/>
</dbReference>
<reference evidence="20" key="2">
    <citation type="submission" date="2023-04" db="EMBL/GenBank/DDBJ databases">
        <authorList>
            <person name="Sun J.-Q."/>
        </authorList>
    </citation>
    <scope>NUCLEOTIDE SEQUENCE</scope>
    <source>
        <strain evidence="20">CC-YY355</strain>
    </source>
</reference>
<evidence type="ECO:0000313" key="20">
    <source>
        <dbReference type="EMBL" id="MDH7453144.1"/>
    </source>
</evidence>
<accession>A0ABT6MRS6</accession>
<evidence type="ECO:0000256" key="7">
    <source>
        <dbReference type="ARBA" id="ARBA00022723"/>
    </source>
</evidence>
<dbReference type="Pfam" id="PF03484">
    <property type="entry name" value="B5"/>
    <property type="match status" value="1"/>
</dbReference>
<evidence type="ECO:0000256" key="11">
    <source>
        <dbReference type="ARBA" id="ARBA00022884"/>
    </source>
</evidence>
<dbReference type="NCBIfam" id="TIGR00472">
    <property type="entry name" value="pheT_bact"/>
    <property type="match status" value="1"/>
</dbReference>
<dbReference type="Pfam" id="PF03483">
    <property type="entry name" value="B3_4"/>
    <property type="match status" value="1"/>
</dbReference>
<dbReference type="Gene3D" id="3.50.40.10">
    <property type="entry name" value="Phenylalanyl-trna Synthetase, Chain B, domain 3"/>
    <property type="match status" value="1"/>
</dbReference>
<dbReference type="InterPro" id="IPR020825">
    <property type="entry name" value="Phe-tRNA_synthase-like_B3/B4"/>
</dbReference>
<protein>
    <recommendedName>
        <fullName evidence="15">Phenylalanine--tRNA ligase beta subunit</fullName>
        <ecNumber evidence="15">6.1.1.20</ecNumber>
    </recommendedName>
    <alternativeName>
        <fullName evidence="15">Phenylalanyl-tRNA synthetase beta subunit</fullName>
        <shortName evidence="15">PheRS</shortName>
    </alternativeName>
</protein>
<dbReference type="Pfam" id="PF03147">
    <property type="entry name" value="FDX-ACB"/>
    <property type="match status" value="1"/>
</dbReference>
<evidence type="ECO:0000256" key="16">
    <source>
        <dbReference type="PROSITE-ProRule" id="PRU00209"/>
    </source>
</evidence>
<feature type="binding site" evidence="15">
    <location>
        <position position="462"/>
    </location>
    <ligand>
        <name>Mg(2+)</name>
        <dbReference type="ChEBI" id="CHEBI:18420"/>
        <note>shared with alpha subunit</note>
    </ligand>
</feature>
<dbReference type="PANTHER" id="PTHR10947">
    <property type="entry name" value="PHENYLALANYL-TRNA SYNTHETASE BETA CHAIN AND LEUCINE-RICH REPEAT-CONTAINING PROTEIN 47"/>
    <property type="match status" value="1"/>
</dbReference>
<dbReference type="SUPFAM" id="SSF56037">
    <property type="entry name" value="PheT/TilS domain"/>
    <property type="match status" value="1"/>
</dbReference>
<dbReference type="SUPFAM" id="SSF55681">
    <property type="entry name" value="Class II aaRS and biotin synthetases"/>
    <property type="match status" value="1"/>
</dbReference>
<dbReference type="PROSITE" id="PS51483">
    <property type="entry name" value="B5"/>
    <property type="match status" value="1"/>
</dbReference>
<keyword evidence="21" id="KW-1185">Reference proteome</keyword>
<evidence type="ECO:0000313" key="21">
    <source>
        <dbReference type="Proteomes" id="UP001160550"/>
    </source>
</evidence>